<accession>A0AAJ1R9U6</accession>
<protein>
    <submittedName>
        <fullName evidence="1">DNA methyltransferase</fullName>
    </submittedName>
</protein>
<gene>
    <name evidence="2" type="ORF">DLJ48_00545</name>
    <name evidence="1" type="ORF">EVC35_07560</name>
</gene>
<evidence type="ECO:0000313" key="4">
    <source>
        <dbReference type="Proteomes" id="UP001167919"/>
    </source>
</evidence>
<dbReference type="Proteomes" id="UP001167919">
    <property type="component" value="Unassembled WGS sequence"/>
</dbReference>
<dbReference type="AlphaFoldDB" id="A0AAJ1R9U6"/>
<organism evidence="1 4">
    <name type="scientific">Oenococcus sicerae</name>
    <dbReference type="NCBI Taxonomy" id="2203724"/>
    <lineage>
        <taxon>Bacteria</taxon>
        <taxon>Bacillati</taxon>
        <taxon>Bacillota</taxon>
        <taxon>Bacilli</taxon>
        <taxon>Lactobacillales</taxon>
        <taxon>Lactobacillaceae</taxon>
        <taxon>Oenococcus</taxon>
    </lineage>
</organism>
<dbReference type="InterPro" id="IPR029063">
    <property type="entry name" value="SAM-dependent_MTases_sf"/>
</dbReference>
<proteinExistence type="predicted"/>
<keyword evidence="1" id="KW-0808">Transferase</keyword>
<reference evidence="2" key="3">
    <citation type="submission" date="2020-01" db="EMBL/GenBank/DDBJ databases">
        <authorList>
            <person name="Cousin F.J."/>
            <person name="Le Guellec R."/>
            <person name="Cretenet M."/>
        </authorList>
    </citation>
    <scope>NUCLEOTIDE SEQUENCE</scope>
    <source>
        <strain evidence="2">UCMA 15228</strain>
    </source>
</reference>
<evidence type="ECO:0000313" key="1">
    <source>
        <dbReference type="EMBL" id="MDN6900839.1"/>
    </source>
</evidence>
<reference evidence="1" key="2">
    <citation type="submission" date="2019-01" db="EMBL/GenBank/DDBJ databases">
        <title>Oenococcus sicerae UCMA17102.</title>
        <authorList>
            <person name="Cousin F.J."/>
            <person name="Le Guellec R."/>
            <person name="Cretenet M."/>
        </authorList>
    </citation>
    <scope>NUCLEOTIDE SEQUENCE</scope>
    <source>
        <strain evidence="1">UCMA17102</strain>
    </source>
</reference>
<keyword evidence="1" id="KW-0489">Methyltransferase</keyword>
<dbReference type="EMBL" id="CP029684">
    <property type="protein sequence ID" value="QAS69116.1"/>
    <property type="molecule type" value="Genomic_DNA"/>
</dbReference>
<dbReference type="EMBL" id="SDWY01000004">
    <property type="protein sequence ID" value="MDN6900839.1"/>
    <property type="molecule type" value="Genomic_DNA"/>
</dbReference>
<dbReference type="Gene3D" id="3.40.50.150">
    <property type="entry name" value="Vaccinia Virus protein VP39"/>
    <property type="match status" value="1"/>
</dbReference>
<dbReference type="GO" id="GO:0032259">
    <property type="term" value="P:methylation"/>
    <property type="evidence" value="ECO:0007669"/>
    <property type="project" value="UniProtKB-KW"/>
</dbReference>
<evidence type="ECO:0000313" key="2">
    <source>
        <dbReference type="EMBL" id="QAS69116.1"/>
    </source>
</evidence>
<dbReference type="GO" id="GO:0008168">
    <property type="term" value="F:methyltransferase activity"/>
    <property type="evidence" value="ECO:0007669"/>
    <property type="project" value="UniProtKB-KW"/>
</dbReference>
<keyword evidence="3" id="KW-1185">Reference proteome</keyword>
<dbReference type="Proteomes" id="UP000286907">
    <property type="component" value="Chromosome"/>
</dbReference>
<reference evidence="2 3" key="1">
    <citation type="journal article" date="2019" name="Syst. Appl. Microbiol.">
        <title>Oenococcus sicerae sp. nov., isolated from French cider.</title>
        <authorList>
            <person name="Cousin F.J."/>
            <person name="Le Guellec R."/>
            <person name="Chagnot C."/>
            <person name="Goux D."/>
            <person name="Dalmasso M."/>
            <person name="Laplace J.M."/>
            <person name="Cretenet M."/>
        </authorList>
    </citation>
    <scope>NUCLEOTIDE SEQUENCE [LARGE SCALE GENOMIC DNA]</scope>
    <source>
        <strain evidence="2 3">UCMA 15228</strain>
    </source>
</reference>
<dbReference type="RefSeq" id="WP_128684944.1">
    <property type="nucleotide sequence ID" value="NZ_CP029684.2"/>
</dbReference>
<name>A0AAJ1R9U6_9LACO</name>
<sequence length="265" mass="29773">MHTENLVKIVQLLDENISTDFVDPNSVIDAAGKLDFSSFSQKELVNAFNLFFAKRFNQNLVLSNRLTPAVIGDLMALITSKLGLLEDNIFDPAVVFPDLLFQFASQLKGTFSLYGKSDDPNINADIKKLSDLYHFDFKSPNAKKIIISRILGIDFTAESNRMLQESNLKDGESAILLVNSADLQSTDFANLLKKHSELQLIAILKLPTSLFKHIETSLSLLILQRKADNEKVVAQVLLAQIPELSNKENFSKFISQLENWKKENL</sequence>
<evidence type="ECO:0000313" key="3">
    <source>
        <dbReference type="Proteomes" id="UP000286907"/>
    </source>
</evidence>